<dbReference type="Proteomes" id="UP001642405">
    <property type="component" value="Unassembled WGS sequence"/>
</dbReference>
<evidence type="ECO:0000256" key="8">
    <source>
        <dbReference type="SAM" id="SignalP"/>
    </source>
</evidence>
<keyword evidence="5 6" id="KW-0720">Serine protease</keyword>
<feature type="active site" description="Charge relay system" evidence="6">
    <location>
        <position position="230"/>
    </location>
</feature>
<dbReference type="Gene3D" id="2.60.40.10">
    <property type="entry name" value="Immunoglobulins"/>
    <property type="match status" value="1"/>
</dbReference>
<gene>
    <name evidence="11" type="ORF">SCUCBS95973_002889</name>
</gene>
<feature type="compositionally biased region" description="Low complexity" evidence="7">
    <location>
        <begin position="962"/>
        <end position="977"/>
    </location>
</feature>
<keyword evidence="12" id="KW-1185">Reference proteome</keyword>
<reference evidence="11 12" key="1">
    <citation type="submission" date="2024-01" db="EMBL/GenBank/DDBJ databases">
        <authorList>
            <person name="Allen C."/>
            <person name="Tagirdzhanova G."/>
        </authorList>
    </citation>
    <scope>NUCLEOTIDE SEQUENCE [LARGE SCALE GENOMIC DNA]</scope>
</reference>
<feature type="chain" id="PRO_5047127722" evidence="8">
    <location>
        <begin position="22"/>
        <end position="1381"/>
    </location>
</feature>
<evidence type="ECO:0000256" key="1">
    <source>
        <dbReference type="ARBA" id="ARBA00011073"/>
    </source>
</evidence>
<dbReference type="InterPro" id="IPR023828">
    <property type="entry name" value="Peptidase_S8_Ser-AS"/>
</dbReference>
<dbReference type="PANTHER" id="PTHR43806:SF66">
    <property type="entry name" value="SERIN ENDOPEPTIDASE"/>
    <property type="match status" value="1"/>
</dbReference>
<evidence type="ECO:0000259" key="9">
    <source>
        <dbReference type="Pfam" id="PF00082"/>
    </source>
</evidence>
<dbReference type="InterPro" id="IPR022398">
    <property type="entry name" value="Peptidase_S8_His-AS"/>
</dbReference>
<evidence type="ECO:0000256" key="5">
    <source>
        <dbReference type="ARBA" id="ARBA00022825"/>
    </source>
</evidence>
<feature type="domain" description="Peptidase S8/S53" evidence="9">
    <location>
        <begin position="186"/>
        <end position="560"/>
    </location>
</feature>
<dbReference type="Gene3D" id="3.40.50.200">
    <property type="entry name" value="Peptidase S8/S53 domain"/>
    <property type="match status" value="2"/>
</dbReference>
<proteinExistence type="inferred from homology"/>
<dbReference type="Pfam" id="PF06280">
    <property type="entry name" value="fn3_5"/>
    <property type="match status" value="1"/>
</dbReference>
<dbReference type="SUPFAM" id="SSF52743">
    <property type="entry name" value="Subtilisin-like"/>
    <property type="match status" value="1"/>
</dbReference>
<dbReference type="InterPro" id="IPR015500">
    <property type="entry name" value="Peptidase_S8_subtilisin-rel"/>
</dbReference>
<evidence type="ECO:0000256" key="4">
    <source>
        <dbReference type="ARBA" id="ARBA00022801"/>
    </source>
</evidence>
<dbReference type="InterPro" id="IPR010435">
    <property type="entry name" value="C5a/SBT2-like_Fn3"/>
</dbReference>
<feature type="signal peptide" evidence="8">
    <location>
        <begin position="1"/>
        <end position="21"/>
    </location>
</feature>
<feature type="active site" description="Charge relay system" evidence="6">
    <location>
        <position position="541"/>
    </location>
</feature>
<keyword evidence="2 6" id="KW-0645">Protease</keyword>
<dbReference type="PROSITE" id="PS00137">
    <property type="entry name" value="SUBTILASE_HIS"/>
    <property type="match status" value="1"/>
</dbReference>
<dbReference type="PROSITE" id="PS51892">
    <property type="entry name" value="SUBTILASE"/>
    <property type="match status" value="1"/>
</dbReference>
<accession>A0ABP0BAQ7</accession>
<feature type="active site" description="Charge relay system" evidence="6">
    <location>
        <position position="195"/>
    </location>
</feature>
<dbReference type="PROSITE" id="PS00138">
    <property type="entry name" value="SUBTILASE_SER"/>
    <property type="match status" value="1"/>
</dbReference>
<keyword evidence="3 8" id="KW-0732">Signal</keyword>
<dbReference type="InterPro" id="IPR013783">
    <property type="entry name" value="Ig-like_fold"/>
</dbReference>
<evidence type="ECO:0000313" key="12">
    <source>
        <dbReference type="Proteomes" id="UP001642405"/>
    </source>
</evidence>
<evidence type="ECO:0000256" key="7">
    <source>
        <dbReference type="SAM" id="MobiDB-lite"/>
    </source>
</evidence>
<organism evidence="11 12">
    <name type="scientific">Sporothrix curviconia</name>
    <dbReference type="NCBI Taxonomy" id="1260050"/>
    <lineage>
        <taxon>Eukaryota</taxon>
        <taxon>Fungi</taxon>
        <taxon>Dikarya</taxon>
        <taxon>Ascomycota</taxon>
        <taxon>Pezizomycotina</taxon>
        <taxon>Sordariomycetes</taxon>
        <taxon>Sordariomycetidae</taxon>
        <taxon>Ophiostomatales</taxon>
        <taxon>Ophiostomataceae</taxon>
        <taxon>Sporothrix</taxon>
    </lineage>
</organism>
<evidence type="ECO:0000256" key="2">
    <source>
        <dbReference type="ARBA" id="ARBA00022670"/>
    </source>
</evidence>
<dbReference type="PRINTS" id="PR00723">
    <property type="entry name" value="SUBTILISIN"/>
</dbReference>
<feature type="region of interest" description="Disordered" evidence="7">
    <location>
        <begin position="962"/>
        <end position="991"/>
    </location>
</feature>
<evidence type="ECO:0000259" key="10">
    <source>
        <dbReference type="Pfam" id="PF06280"/>
    </source>
</evidence>
<evidence type="ECO:0000313" key="11">
    <source>
        <dbReference type="EMBL" id="CAK7216682.1"/>
    </source>
</evidence>
<sequence>MVKWQLPATAWTLGLSGLAVAQDWSAGALKDTRTPLSSNVVPGRYIVQLTPGTAAKRGLQGRDADVLVGQIESDLGYGARVRHDYTAVSGRFHAISIDVDHSTRQATAFSSTSSSSSTSAATSDEDVLADLKTLPGVAAVWPVTTVSLNHTAVNFGAAAADAAAGSRWNPHAATHVDELHARGITGAGQTVCVLDTGADTDHPALAGKIVGGTNMIAGEDASDIEDCAGHGTFVSSVIVADTADELGVAPGANVYMYKVFPGCEQSTSSDTIIAGLLAADADGCDIVSMSLGSAVSYSGSPESMVAAQVAAERLVVIAAGNDGAAGLYYASSPAAGKGVVAVASVESAQTLAWPATIVSSSGETLDIAYVTATGQSLNETVSVPLDFDAGSSCAPLNTDGTSDKAVVLQRGICNEELFQFRASIASGYGYYLLYDSYDQGVSYMTLSGSSDVVKLFAVTAASVGPWTYDQITAGNTLTLNIVAGADDVSFNSTLAGAGQVSYYTSWGPTFENDFYPAVAAPGGNVYGAVIGGGYNIESGTSFSTPYVAGLAALYFEATGSKDFGAFKSRLYASASLLAAYNEADGVSGSVVDSIAPLAQQGAGIVNAVKLVDYTTHITSDVLLALNDTDNRVATRTVTLVNTGPDTVVYTVQHQPAPGVDTRNQYWYPEPYYPPLLSSEQGGTGSVSASPATVTLGPGASADVQVTFTAPVDADVASGVLWSGKVTFVGDNDEAVSVAYSGIEASTYNWTPFPAQPPVFFYDSSTGILYPVNWQNWLYTPDTGNSPEIYFALRYGTHEYSFDLVGPDFTTDQFTYPPQDSASVGRDAWYGPIQQFPMVFPVRFSSVSYVKFQSFGNGTQVPSGQYRILSRALRMFGNPAVPADWQLYLSDTFWVQLGTTLPPGYNESVATLSSVPASALSTLSVPPTSLSQPGFTLSGAPTSVASSAAASTASSSGAFSTSLAASSSAPTSSATVSLPDRTVRLTPTGSPPAAPVDAFTNFGFTVRNAADGTVTTSTTIVDPGAFLHLHIQMAIAAALPTNNTQLSFMLPPEITSVVTTTSMVDSSFLPVGSSSFDDATGLYTLTIGAWGTTHTNITADFYLSCMIRSDYIPAMEAGTYIVEVAAPNGKTFESTLTYPPVDRSAIYKHVVPQVVSAFPQNVTEYVLYVEVPAALVLGQPPQPWALLEFTTAQTSSDGFDCDGVRVLLASKANNDLNDANQIILASAQDVTASPDTAIDCALRGLIIRYNATSASMADGDVLSFVVPGMNGNALISNINFPYQLTAESLADTADAADTADTADTTDTIGTTEVVADALAEVMTEVIAYETVTYYWRAAATPNTFFRGVTVTAPAPTGSGVPTLPAPAAVMPTWACHRWEREL</sequence>
<evidence type="ECO:0000256" key="6">
    <source>
        <dbReference type="PROSITE-ProRule" id="PRU01240"/>
    </source>
</evidence>
<dbReference type="Pfam" id="PF00082">
    <property type="entry name" value="Peptidase_S8"/>
    <property type="match status" value="1"/>
</dbReference>
<evidence type="ECO:0000256" key="3">
    <source>
        <dbReference type="ARBA" id="ARBA00022729"/>
    </source>
</evidence>
<name>A0ABP0BAQ7_9PEZI</name>
<dbReference type="InterPro" id="IPR000209">
    <property type="entry name" value="Peptidase_S8/S53_dom"/>
</dbReference>
<protein>
    <submittedName>
        <fullName evidence="11">Uncharacterized protein</fullName>
    </submittedName>
</protein>
<dbReference type="InterPro" id="IPR050131">
    <property type="entry name" value="Peptidase_S8_subtilisin-like"/>
</dbReference>
<dbReference type="PANTHER" id="PTHR43806">
    <property type="entry name" value="PEPTIDASE S8"/>
    <property type="match status" value="1"/>
</dbReference>
<comment type="caution">
    <text evidence="11">The sequence shown here is derived from an EMBL/GenBank/DDBJ whole genome shotgun (WGS) entry which is preliminary data.</text>
</comment>
<dbReference type="InterPro" id="IPR036852">
    <property type="entry name" value="Peptidase_S8/S53_dom_sf"/>
</dbReference>
<keyword evidence="4 6" id="KW-0378">Hydrolase</keyword>
<feature type="domain" description="C5a peptidase/Subtilisin-like protease SBT2-like Fn3-like" evidence="10">
    <location>
        <begin position="624"/>
        <end position="739"/>
    </location>
</feature>
<dbReference type="EMBL" id="CAWUHB010000012">
    <property type="protein sequence ID" value="CAK7216682.1"/>
    <property type="molecule type" value="Genomic_DNA"/>
</dbReference>
<comment type="similarity">
    <text evidence="1 6">Belongs to the peptidase S8 family.</text>
</comment>